<evidence type="ECO:0000313" key="8">
    <source>
        <dbReference type="EMBL" id="KAF6031106.1"/>
    </source>
</evidence>
<evidence type="ECO:0000256" key="2">
    <source>
        <dbReference type="ARBA" id="ARBA00015189"/>
    </source>
</evidence>
<keyword evidence="4" id="KW-0747">Spliceosome</keyword>
<organism evidence="8 9">
    <name type="scientific">Bugula neritina</name>
    <name type="common">Brown bryozoan</name>
    <name type="synonym">Sertularia neritina</name>
    <dbReference type="NCBI Taxonomy" id="10212"/>
    <lineage>
        <taxon>Eukaryota</taxon>
        <taxon>Metazoa</taxon>
        <taxon>Spiralia</taxon>
        <taxon>Lophotrochozoa</taxon>
        <taxon>Bryozoa</taxon>
        <taxon>Gymnolaemata</taxon>
        <taxon>Cheilostomatida</taxon>
        <taxon>Flustrina</taxon>
        <taxon>Buguloidea</taxon>
        <taxon>Bugulidae</taxon>
        <taxon>Bugula</taxon>
    </lineage>
</organism>
<comment type="caution">
    <text evidence="8">The sequence shown here is derived from an EMBL/GenBank/DDBJ whole genome shotgun (WGS) entry which is preliminary data.</text>
</comment>
<name>A0A7J7K0I6_BUGNE</name>
<dbReference type="OrthoDB" id="78358at2759"/>
<evidence type="ECO:0000256" key="4">
    <source>
        <dbReference type="ARBA" id="ARBA00022728"/>
    </source>
</evidence>
<dbReference type="GO" id="GO:0003723">
    <property type="term" value="F:RNA binding"/>
    <property type="evidence" value="ECO:0007669"/>
    <property type="project" value="UniProtKB-KW"/>
</dbReference>
<evidence type="ECO:0000256" key="5">
    <source>
        <dbReference type="ARBA" id="ARBA00022884"/>
    </source>
</evidence>
<dbReference type="PANTHER" id="PTHR20957">
    <property type="entry name" value="RNA-BINDING PROTEIN 48"/>
    <property type="match status" value="1"/>
</dbReference>
<dbReference type="GO" id="GO:0005654">
    <property type="term" value="C:nucleoplasm"/>
    <property type="evidence" value="ECO:0007669"/>
    <property type="project" value="TreeGrafter"/>
</dbReference>
<dbReference type="PANTHER" id="PTHR20957:SF0">
    <property type="entry name" value="RNA-BINDING PROTEIN 48"/>
    <property type="match status" value="1"/>
</dbReference>
<keyword evidence="9" id="KW-1185">Reference proteome</keyword>
<evidence type="ECO:0000256" key="3">
    <source>
        <dbReference type="ARBA" id="ARBA00022664"/>
    </source>
</evidence>
<keyword evidence="5" id="KW-0694">RNA-binding</keyword>
<dbReference type="InterPro" id="IPR039599">
    <property type="entry name" value="RBM48"/>
</dbReference>
<dbReference type="GO" id="GO:0008380">
    <property type="term" value="P:RNA splicing"/>
    <property type="evidence" value="ECO:0007669"/>
    <property type="project" value="UniProtKB-KW"/>
</dbReference>
<dbReference type="GO" id="GO:0006397">
    <property type="term" value="P:mRNA processing"/>
    <property type="evidence" value="ECO:0007669"/>
    <property type="project" value="UniProtKB-KW"/>
</dbReference>
<reference evidence="8" key="1">
    <citation type="submission" date="2020-06" db="EMBL/GenBank/DDBJ databases">
        <title>Draft genome of Bugula neritina, a colonial animal packing powerful symbionts and potential medicines.</title>
        <authorList>
            <person name="Rayko M."/>
        </authorList>
    </citation>
    <scope>NUCLEOTIDE SEQUENCE [LARGE SCALE GENOMIC DNA]</scope>
    <source>
        <strain evidence="8">Kwan_BN1</strain>
    </source>
</reference>
<protein>
    <recommendedName>
        <fullName evidence="2">RNA-binding protein 48</fullName>
    </recommendedName>
</protein>
<dbReference type="GO" id="GO:0005681">
    <property type="term" value="C:spliceosomal complex"/>
    <property type="evidence" value="ECO:0007669"/>
    <property type="project" value="UniProtKB-KW"/>
</dbReference>
<dbReference type="EMBL" id="VXIV02001638">
    <property type="protein sequence ID" value="KAF6031106.1"/>
    <property type="molecule type" value="Genomic_DNA"/>
</dbReference>
<dbReference type="InterPro" id="IPR034264">
    <property type="entry name" value="RBM48_RRM"/>
</dbReference>
<evidence type="ECO:0000256" key="1">
    <source>
        <dbReference type="ARBA" id="ARBA00006938"/>
    </source>
</evidence>
<keyword evidence="6" id="KW-0508">mRNA splicing</keyword>
<dbReference type="CDD" id="cd12442">
    <property type="entry name" value="RRM_RBM48"/>
    <property type="match status" value="1"/>
</dbReference>
<evidence type="ECO:0000256" key="7">
    <source>
        <dbReference type="ARBA" id="ARBA00035004"/>
    </source>
</evidence>
<evidence type="ECO:0000313" key="9">
    <source>
        <dbReference type="Proteomes" id="UP000593567"/>
    </source>
</evidence>
<comment type="function">
    <text evidence="7">As a component of the minor spliceosome, involved in the splicing of U12-type introns in pre-mRNAs.</text>
</comment>
<dbReference type="SUPFAM" id="SSF54928">
    <property type="entry name" value="RNA-binding domain, RBD"/>
    <property type="match status" value="1"/>
</dbReference>
<accession>A0A7J7K0I6</accession>
<dbReference type="AlphaFoldDB" id="A0A7J7K0I6"/>
<dbReference type="InterPro" id="IPR035979">
    <property type="entry name" value="RBD_domain_sf"/>
</dbReference>
<comment type="similarity">
    <text evidence="1">Belongs to the RBM48 family.</text>
</comment>
<dbReference type="InterPro" id="IPR012677">
    <property type="entry name" value="Nucleotide-bd_a/b_plait_sf"/>
</dbReference>
<proteinExistence type="inferred from homology"/>
<gene>
    <name evidence="8" type="ORF">EB796_010582</name>
</gene>
<evidence type="ECO:0000256" key="6">
    <source>
        <dbReference type="ARBA" id="ARBA00023187"/>
    </source>
</evidence>
<sequence>MFPHHIKLDVCENRPKYRQGRKYTSVKVYSVSDESQYLLLLQVPQLGLTKELHATCSAYGTITALSVLDDYPAEPFTSTYLLKYENINSARTAKRRLDELEFFGGVLHVCYAPEYETVEENQTEATGEKDYNS</sequence>
<dbReference type="Proteomes" id="UP000593567">
    <property type="component" value="Unassembled WGS sequence"/>
</dbReference>
<keyword evidence="3" id="KW-0507">mRNA processing</keyword>
<dbReference type="Gene3D" id="3.30.70.330">
    <property type="match status" value="1"/>
</dbReference>